<sequence length="70" mass="7584">MQEVDGEGGSCEPINPADMPQLNLAKEEEERERGNNTQGRGIANESVNKSIIPHQGTPHTPEKDEGKQCG</sequence>
<feature type="compositionally biased region" description="Basic and acidic residues" evidence="1">
    <location>
        <begin position="60"/>
        <end position="70"/>
    </location>
</feature>
<comment type="caution">
    <text evidence="2">The sequence shown here is derived from an EMBL/GenBank/DDBJ whole genome shotgun (WGS) entry which is preliminary data.</text>
</comment>
<organism evidence="2 3">
    <name type="scientific">Porphyromonas pasteri</name>
    <dbReference type="NCBI Taxonomy" id="1583331"/>
    <lineage>
        <taxon>Bacteria</taxon>
        <taxon>Pseudomonadati</taxon>
        <taxon>Bacteroidota</taxon>
        <taxon>Bacteroidia</taxon>
        <taxon>Bacteroidales</taxon>
        <taxon>Porphyromonadaceae</taxon>
        <taxon>Porphyromonas</taxon>
    </lineage>
</organism>
<dbReference type="EMBL" id="BMPU01000002">
    <property type="protein sequence ID" value="GGM53505.1"/>
    <property type="molecule type" value="Genomic_DNA"/>
</dbReference>
<evidence type="ECO:0000313" key="2">
    <source>
        <dbReference type="EMBL" id="GGM53505.1"/>
    </source>
</evidence>
<feature type="compositionally biased region" description="Basic and acidic residues" evidence="1">
    <location>
        <begin position="25"/>
        <end position="34"/>
    </location>
</feature>
<dbReference type="Proteomes" id="UP000653477">
    <property type="component" value="Unassembled WGS sequence"/>
</dbReference>
<keyword evidence="3" id="KW-1185">Reference proteome</keyword>
<gene>
    <name evidence="2" type="ORF">GCM10007088_10350</name>
</gene>
<feature type="region of interest" description="Disordered" evidence="1">
    <location>
        <begin position="1"/>
        <end position="70"/>
    </location>
</feature>
<name>A0ABQ2H7Q3_9PORP</name>
<proteinExistence type="predicted"/>
<feature type="compositionally biased region" description="Polar residues" evidence="1">
    <location>
        <begin position="35"/>
        <end position="49"/>
    </location>
</feature>
<reference evidence="3" key="1">
    <citation type="journal article" date="2019" name="Int. J. Syst. Evol. Microbiol.">
        <title>The Global Catalogue of Microorganisms (GCM) 10K type strain sequencing project: providing services to taxonomists for standard genome sequencing and annotation.</title>
        <authorList>
            <consortium name="The Broad Institute Genomics Platform"/>
            <consortium name="The Broad Institute Genome Sequencing Center for Infectious Disease"/>
            <person name="Wu L."/>
            <person name="Ma J."/>
        </authorList>
    </citation>
    <scope>NUCLEOTIDE SEQUENCE [LARGE SCALE GENOMIC DNA]</scope>
    <source>
        <strain evidence="3">JCM 30531</strain>
    </source>
</reference>
<evidence type="ECO:0000313" key="3">
    <source>
        <dbReference type="Proteomes" id="UP000653477"/>
    </source>
</evidence>
<protein>
    <submittedName>
        <fullName evidence="2">Uncharacterized protein</fullName>
    </submittedName>
</protein>
<accession>A0ABQ2H7Q3</accession>
<evidence type="ECO:0000256" key="1">
    <source>
        <dbReference type="SAM" id="MobiDB-lite"/>
    </source>
</evidence>